<comment type="caution">
    <text evidence="1">The sequence shown here is derived from an EMBL/GenBank/DDBJ whole genome shotgun (WGS) entry which is preliminary data.</text>
</comment>
<dbReference type="EMBL" id="VSSQ01012037">
    <property type="protein sequence ID" value="MPM48289.1"/>
    <property type="molecule type" value="Genomic_DNA"/>
</dbReference>
<dbReference type="Gene3D" id="3.40.1190.20">
    <property type="match status" value="1"/>
</dbReference>
<name>A0A645A526_9ZZZZ</name>
<dbReference type="InterPro" id="IPR057621">
    <property type="entry name" value="Khk_prokaryotic"/>
</dbReference>
<gene>
    <name evidence="1" type="ORF">SDC9_95013</name>
</gene>
<dbReference type="Pfam" id="PF25270">
    <property type="entry name" value="Khk"/>
    <property type="match status" value="1"/>
</dbReference>
<evidence type="ECO:0000313" key="1">
    <source>
        <dbReference type="EMBL" id="MPM48289.1"/>
    </source>
</evidence>
<evidence type="ECO:0008006" key="2">
    <source>
        <dbReference type="Google" id="ProtNLM"/>
    </source>
</evidence>
<dbReference type="AlphaFoldDB" id="A0A645A526"/>
<organism evidence="1">
    <name type="scientific">bioreactor metagenome</name>
    <dbReference type="NCBI Taxonomy" id="1076179"/>
    <lineage>
        <taxon>unclassified sequences</taxon>
        <taxon>metagenomes</taxon>
        <taxon>ecological metagenomes</taxon>
    </lineage>
</organism>
<protein>
    <recommendedName>
        <fullName evidence="2">Carbohydrate kinase PfkB domain-containing protein</fullName>
    </recommendedName>
</protein>
<dbReference type="SUPFAM" id="SSF53613">
    <property type="entry name" value="Ribokinase-like"/>
    <property type="match status" value="1"/>
</dbReference>
<reference evidence="1" key="1">
    <citation type="submission" date="2019-08" db="EMBL/GenBank/DDBJ databases">
        <authorList>
            <person name="Kucharzyk K."/>
            <person name="Murdoch R.W."/>
            <person name="Higgins S."/>
            <person name="Loffler F."/>
        </authorList>
    </citation>
    <scope>NUCLEOTIDE SEQUENCE</scope>
</reference>
<accession>A0A645A526</accession>
<sequence>MEFEDGKILLAQVEGLDKVDWKTIKDSMGLDKFRDLFEESELIGLVNWSSMINFNNILEGILKEILSNTSPKKEQIVFFDFADFSKRHRLEVLRATELIGEFNNYRKVVLGLNENESLLMYKSLFQDTNPKELLLVGREIFDSLSIDTLVIHSLTSSIAIDNNSIVQVPSLYVKEPKLSTGGGDNFNAGLCFGLLLDLELESALYIANATSGYYVRNAQSPNIESLIETLKIWNELMEVNNI</sequence>
<dbReference type="InterPro" id="IPR029056">
    <property type="entry name" value="Ribokinase-like"/>
</dbReference>
<proteinExistence type="predicted"/>